<keyword evidence="2" id="KW-1185">Reference proteome</keyword>
<protein>
    <recommendedName>
        <fullName evidence="3">DNA-binding protein</fullName>
    </recommendedName>
</protein>
<dbReference type="OrthoDB" id="3403353at2"/>
<comment type="caution">
    <text evidence="1">The sequence shown here is derived from an EMBL/GenBank/DDBJ whole genome shotgun (WGS) entry which is preliminary data.</text>
</comment>
<dbReference type="EMBL" id="RBAK01000021">
    <property type="protein sequence ID" value="RKN38463.1"/>
    <property type="molecule type" value="Genomic_DNA"/>
</dbReference>
<dbReference type="AlphaFoldDB" id="A0A3A9YR55"/>
<dbReference type="RefSeq" id="WP_120733057.1">
    <property type="nucleotide sequence ID" value="NZ_RBAK01000021.1"/>
</dbReference>
<evidence type="ECO:0008006" key="3">
    <source>
        <dbReference type="Google" id="ProtNLM"/>
    </source>
</evidence>
<evidence type="ECO:0000313" key="2">
    <source>
        <dbReference type="Proteomes" id="UP000281726"/>
    </source>
</evidence>
<organism evidence="1 2">
    <name type="scientific">Micromonospora endolithica</name>
    <dbReference type="NCBI Taxonomy" id="230091"/>
    <lineage>
        <taxon>Bacteria</taxon>
        <taxon>Bacillati</taxon>
        <taxon>Actinomycetota</taxon>
        <taxon>Actinomycetes</taxon>
        <taxon>Micromonosporales</taxon>
        <taxon>Micromonosporaceae</taxon>
        <taxon>Micromonospora</taxon>
    </lineage>
</organism>
<sequence length="79" mass="8752">MIRDSATGRDWGTAAEIAARLGPDVTDRMVINWRRRDGLTVHRVGRAVYSPLDQAAAIEAAKRRSTRGRRRQLAHATAA</sequence>
<proteinExistence type="predicted"/>
<evidence type="ECO:0000313" key="1">
    <source>
        <dbReference type="EMBL" id="RKN38463.1"/>
    </source>
</evidence>
<accession>A0A3A9YR55</accession>
<dbReference type="Proteomes" id="UP000281726">
    <property type="component" value="Unassembled WGS sequence"/>
</dbReference>
<gene>
    <name evidence="1" type="ORF">D7223_31150</name>
</gene>
<reference evidence="1 2" key="1">
    <citation type="journal article" date="2004" name="Syst. Appl. Microbiol.">
        <title>Cryptoendolithic actinomycetes from antarctic sandstone rock samples: Micromonospora endolithica sp. nov. and two isolates related to Micromonospora coerulea Jensen 1932.</title>
        <authorList>
            <person name="Hirsch P."/>
            <person name="Mevs U."/>
            <person name="Kroppenstedt R.M."/>
            <person name="Schumann P."/>
            <person name="Stackebrandt E."/>
        </authorList>
    </citation>
    <scope>NUCLEOTIDE SEQUENCE [LARGE SCALE GENOMIC DNA]</scope>
    <source>
        <strain evidence="1 2">JCM 12677</strain>
    </source>
</reference>
<name>A0A3A9YR55_9ACTN</name>